<keyword evidence="2" id="KW-1003">Cell membrane</keyword>
<evidence type="ECO:0000313" key="7">
    <source>
        <dbReference type="EMBL" id="PVH31354.1"/>
    </source>
</evidence>
<evidence type="ECO:0000256" key="1">
    <source>
        <dbReference type="ARBA" id="ARBA00004162"/>
    </source>
</evidence>
<dbReference type="InterPro" id="IPR032675">
    <property type="entry name" value="LRR_dom_sf"/>
</dbReference>
<dbReference type="InterPro" id="IPR013210">
    <property type="entry name" value="LRR_N_plant-typ"/>
</dbReference>
<evidence type="ECO:0000256" key="3">
    <source>
        <dbReference type="ARBA" id="ARBA00022614"/>
    </source>
</evidence>
<dbReference type="PANTHER" id="PTHR47988">
    <property type="entry name" value="SOMATIC EMBRYOGENESIS RECEPTOR KINASE 1"/>
    <property type="match status" value="1"/>
</dbReference>
<dbReference type="EMBL" id="CM008054">
    <property type="protein sequence ID" value="PVH31354.1"/>
    <property type="molecule type" value="Genomic_DNA"/>
</dbReference>
<gene>
    <name evidence="7" type="ORF">PAHAL_9G123000</name>
</gene>
<dbReference type="AlphaFoldDB" id="A0A2T8I0Z7"/>
<protein>
    <recommendedName>
        <fullName evidence="6">Leucine-rich repeat-containing N-terminal plant-type domain-containing protein</fullName>
    </recommendedName>
</protein>
<feature type="domain" description="Leucine-rich repeat-containing N-terminal plant-type" evidence="6">
    <location>
        <begin position="221"/>
        <end position="259"/>
    </location>
</feature>
<sequence>MPIIGDALYDMKLKLNARGSQLSDWNQNQVNPCTWSFVICDNNNNVVQVTLTSMGFTGVLSPRIGELEYLNVLSLPGNNITGGIPEKFGNLSRLTSLDLEDNLLVGPIPASLGQLSKLQLLMLSQNNLNGSIPETLTNISSLTNIRLAYNKLTGEIPPQFGNLSRLTSLDLEDNLLVGPIPASLGQLSKLQRLSGRRKTQLLLLRVVLALASLLPVSATSREGDVFLDMKLKLNATGNQLSDWNRVQINPCTWYSVVCDNNNNVVQVTLPSMGFTGVLSPRIGELKYLNDLTE</sequence>
<accession>A0A2T8I0Z7</accession>
<comment type="subcellular location">
    <subcellularLocation>
        <location evidence="1">Cell membrane</location>
        <topology evidence="1">Single-pass membrane protein</topology>
    </subcellularLocation>
</comment>
<dbReference type="InterPro" id="IPR001611">
    <property type="entry name" value="Leu-rich_rpt"/>
</dbReference>
<dbReference type="Gramene" id="PVH31354">
    <property type="protein sequence ID" value="PVH31354"/>
    <property type="gene ID" value="PAHAL_9G123000"/>
</dbReference>
<name>A0A2T8I0Z7_9POAL</name>
<dbReference type="Pfam" id="PF08263">
    <property type="entry name" value="LRRNT_2"/>
    <property type="match status" value="2"/>
</dbReference>
<dbReference type="Pfam" id="PF00560">
    <property type="entry name" value="LRR_1"/>
    <property type="match status" value="5"/>
</dbReference>
<evidence type="ECO:0000256" key="5">
    <source>
        <dbReference type="ARBA" id="ARBA00022737"/>
    </source>
</evidence>
<keyword evidence="4" id="KW-0732">Signal</keyword>
<keyword evidence="2" id="KW-0472">Membrane</keyword>
<proteinExistence type="predicted"/>
<reference evidence="7" key="1">
    <citation type="submission" date="2018-04" db="EMBL/GenBank/DDBJ databases">
        <title>WGS assembly of Panicum hallii.</title>
        <authorList>
            <person name="Lovell J."/>
            <person name="Jenkins J."/>
            <person name="Lowry D."/>
            <person name="Mamidi S."/>
            <person name="Sreedasyam A."/>
            <person name="Weng X."/>
            <person name="Barry K."/>
            <person name="Bonette J."/>
            <person name="Campitelli B."/>
            <person name="Daum C."/>
            <person name="Gordon S."/>
            <person name="Gould B."/>
            <person name="Lipzen A."/>
            <person name="Macqueen A."/>
            <person name="Palacio-Mejia J."/>
            <person name="Plott C."/>
            <person name="Shakirov E."/>
            <person name="Shu S."/>
            <person name="Yoshinaga Y."/>
            <person name="Zane M."/>
            <person name="Rokhsar D."/>
            <person name="Grimwood J."/>
            <person name="Schmutz J."/>
            <person name="Juenger T."/>
        </authorList>
    </citation>
    <scope>NUCLEOTIDE SEQUENCE [LARGE SCALE GENOMIC DNA]</scope>
    <source>
        <strain evidence="7">FIL2</strain>
    </source>
</reference>
<dbReference type="Proteomes" id="UP000243499">
    <property type="component" value="Chromosome 9"/>
</dbReference>
<evidence type="ECO:0000259" key="6">
    <source>
        <dbReference type="Pfam" id="PF08263"/>
    </source>
</evidence>
<dbReference type="Gene3D" id="3.80.10.10">
    <property type="entry name" value="Ribonuclease Inhibitor"/>
    <property type="match status" value="3"/>
</dbReference>
<dbReference type="SUPFAM" id="SSF52058">
    <property type="entry name" value="L domain-like"/>
    <property type="match status" value="1"/>
</dbReference>
<dbReference type="GO" id="GO:0005886">
    <property type="term" value="C:plasma membrane"/>
    <property type="evidence" value="ECO:0007669"/>
    <property type="project" value="UniProtKB-SubCell"/>
</dbReference>
<organism evidence="7">
    <name type="scientific">Panicum hallii</name>
    <dbReference type="NCBI Taxonomy" id="206008"/>
    <lineage>
        <taxon>Eukaryota</taxon>
        <taxon>Viridiplantae</taxon>
        <taxon>Streptophyta</taxon>
        <taxon>Embryophyta</taxon>
        <taxon>Tracheophyta</taxon>
        <taxon>Spermatophyta</taxon>
        <taxon>Magnoliopsida</taxon>
        <taxon>Liliopsida</taxon>
        <taxon>Poales</taxon>
        <taxon>Poaceae</taxon>
        <taxon>PACMAD clade</taxon>
        <taxon>Panicoideae</taxon>
        <taxon>Panicodae</taxon>
        <taxon>Paniceae</taxon>
        <taxon>Panicinae</taxon>
        <taxon>Panicum</taxon>
        <taxon>Panicum sect. Panicum</taxon>
    </lineage>
</organism>
<keyword evidence="5" id="KW-0677">Repeat</keyword>
<evidence type="ECO:0000256" key="4">
    <source>
        <dbReference type="ARBA" id="ARBA00022729"/>
    </source>
</evidence>
<dbReference type="FunFam" id="3.80.10.10:FF:000150">
    <property type="entry name" value="Putative LRR receptor-like serine/threonine-protein kinase"/>
    <property type="match status" value="1"/>
</dbReference>
<evidence type="ECO:0000256" key="2">
    <source>
        <dbReference type="ARBA" id="ARBA00022475"/>
    </source>
</evidence>
<feature type="domain" description="Leucine-rich repeat-containing N-terminal plant-type" evidence="6">
    <location>
        <begin position="5"/>
        <end position="41"/>
    </location>
</feature>
<keyword evidence="3" id="KW-0433">Leucine-rich repeat</keyword>